<dbReference type="OrthoDB" id="2020529at2759"/>
<sequence length="156" mass="16965">MGSRSSSRHGPSSSALFTGPVRRWKKAWAPISSPPACSSSSSSKIFLYKWIPLSPGARDESCEETAIQNVRYLPVSIALQRKDAAKRALEDIEPTIQSSIDKLVDQDSLPGLLTEGPNSMEQGSVAVARQVVRDLNFSVGADMSMDMEMQGQKLHS</sequence>
<keyword evidence="2" id="KW-1185">Reference proteome</keyword>
<dbReference type="PANTHER" id="PTHR34572">
    <property type="entry name" value="GOLGIN FAMILY A PROTEIN"/>
    <property type="match status" value="1"/>
</dbReference>
<reference evidence="1" key="1">
    <citation type="submission" date="2021-01" db="EMBL/GenBank/DDBJ databases">
        <title>Adiantum capillus-veneris genome.</title>
        <authorList>
            <person name="Fang Y."/>
            <person name="Liao Q."/>
        </authorList>
    </citation>
    <scope>NUCLEOTIDE SEQUENCE</scope>
    <source>
        <strain evidence="1">H3</strain>
        <tissue evidence="1">Leaf</tissue>
    </source>
</reference>
<evidence type="ECO:0000313" key="1">
    <source>
        <dbReference type="EMBL" id="KAI5075417.1"/>
    </source>
</evidence>
<dbReference type="EMBL" id="JABFUD020000009">
    <property type="protein sequence ID" value="KAI5075417.1"/>
    <property type="molecule type" value="Genomic_DNA"/>
</dbReference>
<dbReference type="AlphaFoldDB" id="A0A9D4UXW3"/>
<dbReference type="Proteomes" id="UP000886520">
    <property type="component" value="Chromosome 9"/>
</dbReference>
<gene>
    <name evidence="1" type="ORF">GOP47_0009493</name>
</gene>
<organism evidence="1 2">
    <name type="scientific">Adiantum capillus-veneris</name>
    <name type="common">Maidenhair fern</name>
    <dbReference type="NCBI Taxonomy" id="13818"/>
    <lineage>
        <taxon>Eukaryota</taxon>
        <taxon>Viridiplantae</taxon>
        <taxon>Streptophyta</taxon>
        <taxon>Embryophyta</taxon>
        <taxon>Tracheophyta</taxon>
        <taxon>Polypodiopsida</taxon>
        <taxon>Polypodiidae</taxon>
        <taxon>Polypodiales</taxon>
        <taxon>Pteridineae</taxon>
        <taxon>Pteridaceae</taxon>
        <taxon>Vittarioideae</taxon>
        <taxon>Adiantum</taxon>
    </lineage>
</organism>
<comment type="caution">
    <text evidence="1">The sequence shown here is derived from an EMBL/GenBank/DDBJ whole genome shotgun (WGS) entry which is preliminary data.</text>
</comment>
<protein>
    <submittedName>
        <fullName evidence="1">Uncharacterized protein</fullName>
    </submittedName>
</protein>
<name>A0A9D4UXW3_ADICA</name>
<proteinExistence type="predicted"/>
<accession>A0A9D4UXW3</accession>
<evidence type="ECO:0000313" key="2">
    <source>
        <dbReference type="Proteomes" id="UP000886520"/>
    </source>
</evidence>
<dbReference type="PANTHER" id="PTHR34572:SF1">
    <property type="entry name" value="GOLGIN FAMILY A PROTEIN"/>
    <property type="match status" value="1"/>
</dbReference>